<dbReference type="OrthoDB" id="241030at2157"/>
<feature type="transmembrane region" description="Helical" evidence="1">
    <location>
        <begin position="53"/>
        <end position="78"/>
    </location>
</feature>
<evidence type="ECO:0000256" key="1">
    <source>
        <dbReference type="SAM" id="Phobius"/>
    </source>
</evidence>
<dbReference type="KEGG" id="hpel:HZS54_23085"/>
<keyword evidence="3" id="KW-1185">Reference proteome</keyword>
<keyword evidence="1" id="KW-1133">Transmembrane helix</keyword>
<proteinExistence type="predicted"/>
<gene>
    <name evidence="2" type="ORF">HZS54_23085</name>
</gene>
<dbReference type="RefSeq" id="WP_179919436.1">
    <property type="nucleotide sequence ID" value="NZ_CP058909.1"/>
</dbReference>
<dbReference type="EMBL" id="CP058909">
    <property type="protein sequence ID" value="QLH84346.1"/>
    <property type="molecule type" value="Genomic_DNA"/>
</dbReference>
<dbReference type="Proteomes" id="UP000509346">
    <property type="component" value="Chromosome"/>
</dbReference>
<protein>
    <submittedName>
        <fullName evidence="2">Uncharacterized protein</fullName>
    </submittedName>
</protein>
<dbReference type="GeneID" id="56085540"/>
<reference evidence="2 3" key="1">
    <citation type="submission" date="2020-07" db="EMBL/GenBank/DDBJ databases">
        <title>Halosimplex litoreum sp. nov. and Halosimplex rubrum sp. nov., isolated from different salt environments.</title>
        <authorList>
            <person name="Cui H."/>
        </authorList>
    </citation>
    <scope>NUCLEOTIDE SEQUENCE [LARGE SCALE GENOMIC DNA]</scope>
    <source>
        <strain evidence="2 3">R2</strain>
    </source>
</reference>
<sequence>MDYRTLLAAVLGVGLGAVLIAAPEAIVRAHTVGRVPGDRGGEYGADDEPSGGIRRLVQVVGAALVLAGLYFGAVAVGAV</sequence>
<dbReference type="AlphaFoldDB" id="A0A7D5P9W6"/>
<evidence type="ECO:0000313" key="2">
    <source>
        <dbReference type="EMBL" id="QLH84346.1"/>
    </source>
</evidence>
<organism evidence="2 3">
    <name type="scientific">Halosimplex pelagicum</name>
    <dbReference type="NCBI Taxonomy" id="869886"/>
    <lineage>
        <taxon>Archaea</taxon>
        <taxon>Methanobacteriati</taxon>
        <taxon>Methanobacteriota</taxon>
        <taxon>Stenosarchaea group</taxon>
        <taxon>Halobacteria</taxon>
        <taxon>Halobacteriales</taxon>
        <taxon>Haloarculaceae</taxon>
        <taxon>Halosimplex</taxon>
    </lineage>
</organism>
<keyword evidence="1" id="KW-0472">Membrane</keyword>
<keyword evidence="1" id="KW-0812">Transmembrane</keyword>
<evidence type="ECO:0000313" key="3">
    <source>
        <dbReference type="Proteomes" id="UP000509346"/>
    </source>
</evidence>
<accession>A0A7D5P9W6</accession>
<name>A0A7D5P9W6_9EURY</name>